<keyword evidence="3" id="KW-0175">Coiled coil</keyword>
<dbReference type="PATRIC" id="fig|651182.5.peg.4168"/>
<accession>K0NRW1</accession>
<keyword evidence="10" id="KW-1185">Reference proteome</keyword>
<evidence type="ECO:0000256" key="2">
    <source>
        <dbReference type="ARBA" id="ARBA00011255"/>
    </source>
</evidence>
<dbReference type="AlphaFoldDB" id="K0NRW1"/>
<proteinExistence type="inferred from homology"/>
<evidence type="ECO:0000256" key="4">
    <source>
        <dbReference type="ARBA" id="ARBA00023143"/>
    </source>
</evidence>
<evidence type="ECO:0000259" key="8">
    <source>
        <dbReference type="Pfam" id="PF07195"/>
    </source>
</evidence>
<dbReference type="Proteomes" id="UP000007347">
    <property type="component" value="Chromosome"/>
</dbReference>
<protein>
    <recommendedName>
        <fullName evidence="5">Flagellar hook-associated protein 2</fullName>
        <shortName evidence="5">HAP2</shortName>
    </recommendedName>
    <alternativeName>
        <fullName evidence="5">Flagellar cap protein</fullName>
    </alternativeName>
</protein>
<dbReference type="InterPro" id="IPR010809">
    <property type="entry name" value="FliD_C"/>
</dbReference>
<gene>
    <name evidence="9" type="primary">fliD</name>
    <name evidence="9" type="ordered locus">TOL2_C35450</name>
</gene>
<evidence type="ECO:0000256" key="5">
    <source>
        <dbReference type="RuleBase" id="RU362066"/>
    </source>
</evidence>
<feature type="domain" description="Flagellar hook-associated protein 2 C-terminal" evidence="8">
    <location>
        <begin position="450"/>
        <end position="681"/>
    </location>
</feature>
<dbReference type="PANTHER" id="PTHR30288">
    <property type="entry name" value="FLAGELLAR CAP/ASSEMBLY PROTEIN FLID"/>
    <property type="match status" value="1"/>
</dbReference>
<keyword evidence="4 5" id="KW-0975">Bacterial flagellum</keyword>
<dbReference type="HOGENOM" id="CLU_394193_0_0_7"/>
<keyword evidence="9" id="KW-0969">Cilium</keyword>
<dbReference type="Pfam" id="PF07196">
    <property type="entry name" value="Flagellin_IN"/>
    <property type="match status" value="1"/>
</dbReference>
<evidence type="ECO:0000313" key="10">
    <source>
        <dbReference type="Proteomes" id="UP000007347"/>
    </source>
</evidence>
<evidence type="ECO:0000256" key="3">
    <source>
        <dbReference type="ARBA" id="ARBA00023054"/>
    </source>
</evidence>
<dbReference type="GO" id="GO:0009421">
    <property type="term" value="C:bacterial-type flagellum filament cap"/>
    <property type="evidence" value="ECO:0007669"/>
    <property type="project" value="InterPro"/>
</dbReference>
<evidence type="ECO:0000256" key="1">
    <source>
        <dbReference type="ARBA" id="ARBA00009764"/>
    </source>
</evidence>
<dbReference type="GO" id="GO:0007155">
    <property type="term" value="P:cell adhesion"/>
    <property type="evidence" value="ECO:0007669"/>
    <property type="project" value="InterPro"/>
</dbReference>
<feature type="domain" description="Flagellar hook-associated protein 2 N-terminal" evidence="7">
    <location>
        <begin position="53"/>
        <end position="148"/>
    </location>
</feature>
<dbReference type="STRING" id="651182.TOL2_C35450"/>
<comment type="similarity">
    <text evidence="1 5">Belongs to the FliD family.</text>
</comment>
<evidence type="ECO:0000313" key="9">
    <source>
        <dbReference type="EMBL" id="CCK81702.1"/>
    </source>
</evidence>
<dbReference type="EMBL" id="FO203503">
    <property type="protein sequence ID" value="CCK81702.1"/>
    <property type="molecule type" value="Genomic_DNA"/>
</dbReference>
<reference evidence="9 10" key="1">
    <citation type="journal article" date="2013" name="Environ. Microbiol.">
        <title>Complete genome, catabolic sub-proteomes and key-metabolites of Desulfobacula toluolica Tol2, a marine, aromatic compound-degrading, sulfate-reducing bacterium.</title>
        <authorList>
            <person name="Wohlbrand L."/>
            <person name="Jacob J.H."/>
            <person name="Kube M."/>
            <person name="Mussmann M."/>
            <person name="Jarling R."/>
            <person name="Beck A."/>
            <person name="Amann R."/>
            <person name="Wilkes H."/>
            <person name="Reinhardt R."/>
            <person name="Rabus R."/>
        </authorList>
    </citation>
    <scope>NUCLEOTIDE SEQUENCE [LARGE SCALE GENOMIC DNA]</scope>
    <source>
        <strain evidence="10">DSM 7467 / Tol2</strain>
    </source>
</reference>
<evidence type="ECO:0000256" key="6">
    <source>
        <dbReference type="SAM" id="MobiDB-lite"/>
    </source>
</evidence>
<feature type="region of interest" description="Disordered" evidence="6">
    <location>
        <begin position="518"/>
        <end position="543"/>
    </location>
</feature>
<keyword evidence="5" id="KW-0964">Secreted</keyword>
<dbReference type="Gene3D" id="3.30.70.2120">
    <property type="match status" value="1"/>
</dbReference>
<dbReference type="Pfam" id="PF02465">
    <property type="entry name" value="FliD_N"/>
    <property type="match status" value="1"/>
</dbReference>
<dbReference type="GO" id="GO:0005576">
    <property type="term" value="C:extracellular region"/>
    <property type="evidence" value="ECO:0007669"/>
    <property type="project" value="UniProtKB-SubCell"/>
</dbReference>
<comment type="subunit">
    <text evidence="2 5">Homopentamer.</text>
</comment>
<comment type="subcellular location">
    <subcellularLocation>
        <location evidence="5">Secreted</location>
    </subcellularLocation>
    <subcellularLocation>
        <location evidence="5">Bacterial flagellum</location>
    </subcellularLocation>
</comment>
<dbReference type="InterPro" id="IPR010810">
    <property type="entry name" value="Flagellin_hook_IN_motif"/>
</dbReference>
<dbReference type="InterPro" id="IPR003481">
    <property type="entry name" value="FliD_N"/>
</dbReference>
<comment type="function">
    <text evidence="5">Required for morphogenesis and for the elongation of the flagellar filament by facilitating polymerization of the flagellin monomers at the tip of growing filament. Forms a capping structure, which prevents flagellin subunits (transported through the central channel of the flagellum) from leaking out without polymerization at the distal end.</text>
</comment>
<dbReference type="InterPro" id="IPR040026">
    <property type="entry name" value="FliD"/>
</dbReference>
<dbReference type="GO" id="GO:0071973">
    <property type="term" value="P:bacterial-type flagellum-dependent cell motility"/>
    <property type="evidence" value="ECO:0007669"/>
    <property type="project" value="TreeGrafter"/>
</dbReference>
<keyword evidence="9" id="KW-0966">Cell projection</keyword>
<organism evidence="9 10">
    <name type="scientific">Desulfobacula toluolica (strain DSM 7467 / Tol2)</name>
    <dbReference type="NCBI Taxonomy" id="651182"/>
    <lineage>
        <taxon>Bacteria</taxon>
        <taxon>Pseudomonadati</taxon>
        <taxon>Thermodesulfobacteriota</taxon>
        <taxon>Desulfobacteria</taxon>
        <taxon>Desulfobacterales</taxon>
        <taxon>Desulfobacteraceae</taxon>
        <taxon>Desulfobacula</taxon>
    </lineage>
</organism>
<keyword evidence="9" id="KW-0282">Flagellum</keyword>
<sequence length="699" mass="75120">MRYIIDGSKNNLKKIMFFMRLSDNSNNQIETTFKFIWRYTMATGSITSLGIGSGLDLQDILDQLKGVDETRITAKKNKKTQFQNQVDAYNTINAKLFSIKSDALNLSLASNFLDNSISVTDEDVISATVGDGYDESSYSVDVTQKAKRNSWESAAVGSKTDTMFTEPASGIADHDTTAVISQNEALTMYYGTYEGISTDNSIAAGTTDDTFAINGVNIGIVNISDKDSDNALVNAINFRTEEHGVTASVNDDGILTLKSADHSDIEVTMDAGTQAVFGGTGNMSNTGREQIDISLTPGMTLDEIADKVNNSSSNKDEKGNQLVNASFTRGDNGDYYIRLSPASGGNSADSEITVAGFDWVAADTTVAIGQDDSTMYLSVAPGTTYEEMTNLINGSKDNTGVTAAMIDNGDSTNPYQLTLTSDETGEDARISLANLAGLTQVTGAGAQSLNAEFTVNGISYSRQSNTSINDVITGVTFDLKNTGESTLNIDVNHDTVKEGILSMIEGFNDLVSYIKGTETETEDTSKTKDETEEDTDNPLDGSSSANRIIYQLKSLLTNTINLDTNYTSLTDLGLEISSTGTISIDEDTLDEAMAADPDAIKSLFLGNTDEEITGLADIINNAVTDMVSSTGIATTEIDEAEAKITRIDKDIETETQRLTKKYETMAREFARLDTYISQLNSQAGALTSMIDAFSKANEK</sequence>
<evidence type="ECO:0000259" key="7">
    <source>
        <dbReference type="Pfam" id="PF02465"/>
    </source>
</evidence>
<dbReference type="KEGG" id="dto:TOL2_C35450"/>
<dbReference type="PANTHER" id="PTHR30288:SF0">
    <property type="entry name" value="FLAGELLAR HOOK-ASSOCIATED PROTEIN 2"/>
    <property type="match status" value="1"/>
</dbReference>
<dbReference type="Pfam" id="PF07195">
    <property type="entry name" value="FliD_C"/>
    <property type="match status" value="1"/>
</dbReference>
<name>K0NRW1_DESTT</name>
<dbReference type="GO" id="GO:0009424">
    <property type="term" value="C:bacterial-type flagellum hook"/>
    <property type="evidence" value="ECO:0007669"/>
    <property type="project" value="UniProtKB-UniRule"/>
</dbReference>